<accession>H8KYT0</accession>
<dbReference type="STRING" id="767434.Fraau_1744"/>
<reference evidence="1" key="1">
    <citation type="submission" date="2012-02" db="EMBL/GenBank/DDBJ databases">
        <title>The complete genome of Frateuria aurantia DSM 6220.</title>
        <authorList>
            <consortium name="US DOE Joint Genome Institute (JGI-PGF)"/>
            <person name="Lucas S."/>
            <person name="Copeland A."/>
            <person name="Lapidus A."/>
            <person name="Glavina del Rio T."/>
            <person name="Dalin E."/>
            <person name="Tice H."/>
            <person name="Bruce D."/>
            <person name="Goodwin L."/>
            <person name="Pitluck S."/>
            <person name="Peters L."/>
            <person name="Ovchinnikova G."/>
            <person name="Teshima H."/>
            <person name="Kyrpides N."/>
            <person name="Mavromatis K."/>
            <person name="Ivanova N."/>
            <person name="Brettin T."/>
            <person name="Detter J.C."/>
            <person name="Han C."/>
            <person name="Larimer F."/>
            <person name="Land M."/>
            <person name="Hauser L."/>
            <person name="Markowitz V."/>
            <person name="Cheng J.-F."/>
            <person name="Hugenholtz P."/>
            <person name="Woyke T."/>
            <person name="Wu D."/>
            <person name="Brambilla E."/>
            <person name="Klenk H.-P."/>
            <person name="Eisen J.A."/>
        </authorList>
    </citation>
    <scope>NUCLEOTIDE SEQUENCE</scope>
    <source>
        <strain evidence="1">DSM 6220</strain>
    </source>
</reference>
<dbReference type="Proteomes" id="UP000005234">
    <property type="component" value="Chromosome"/>
</dbReference>
<dbReference type="eggNOG" id="COG4642">
    <property type="taxonomic scope" value="Bacteria"/>
</dbReference>
<dbReference type="Gene3D" id="3.40.50.1460">
    <property type="match status" value="1"/>
</dbReference>
<sequence length="350" mass="37684">MRSALIAILAFAAGILLMQVSGHGGWIGRQATTPAVAVSHAGKPAATTSVEVSQNQDDAAAGNDSWPADAPSPEQVIYDQPRLMQEAIRQLRPRTPGQTNLYAITFAGDGEENVFRNEAEYGAQLVDKRLAAPGHSLLLENNPDTLQSRPLASWSNLETGLAALSKVMNPQQDILLLYLTTHGSEDHSLLVDMDPLPLDQIGTGDLARILKKYPFKWKVVVVNACYSGGFVPELHGAGTLVLTAAAADRSSFGCSNDTAATYFGRAWLVDGLNQTPDFIAAFHRASTEVGQWEHRDKLEPSEPQIDIGSGIDGQIRNWSTHVRPTPMLDYPLRPSHAADAAAQDATDEAD</sequence>
<keyword evidence="2" id="KW-1185">Reference proteome</keyword>
<dbReference type="RefSeq" id="WP_014403156.1">
    <property type="nucleotide sequence ID" value="NC_017033.1"/>
</dbReference>
<dbReference type="GO" id="GO:0008233">
    <property type="term" value="F:peptidase activity"/>
    <property type="evidence" value="ECO:0007669"/>
    <property type="project" value="InterPro"/>
</dbReference>
<dbReference type="SUPFAM" id="SSF52129">
    <property type="entry name" value="Caspase-like"/>
    <property type="match status" value="1"/>
</dbReference>
<dbReference type="Pfam" id="PF01650">
    <property type="entry name" value="Peptidase_C13"/>
    <property type="match status" value="1"/>
</dbReference>
<protein>
    <submittedName>
        <fullName evidence="1">Peptidase C13 family</fullName>
    </submittedName>
</protein>
<dbReference type="OrthoDB" id="345222at2"/>
<dbReference type="AlphaFoldDB" id="H8KYT0"/>
<evidence type="ECO:0000313" key="1">
    <source>
        <dbReference type="EMBL" id="AFC86151.1"/>
    </source>
</evidence>
<gene>
    <name evidence="1" type="ordered locus">Fraau_1744</name>
</gene>
<organism evidence="1 2">
    <name type="scientific">Frateuria aurantia (strain ATCC 33424 / DSM 6220 / KCTC 2777 / LMG 1558 / NBRC 3245 / NCIMB 13370)</name>
    <name type="common">Acetobacter aurantius</name>
    <dbReference type="NCBI Taxonomy" id="767434"/>
    <lineage>
        <taxon>Bacteria</taxon>
        <taxon>Pseudomonadati</taxon>
        <taxon>Pseudomonadota</taxon>
        <taxon>Gammaproteobacteria</taxon>
        <taxon>Lysobacterales</taxon>
        <taxon>Rhodanobacteraceae</taxon>
        <taxon>Frateuria</taxon>
    </lineage>
</organism>
<dbReference type="GO" id="GO:0006508">
    <property type="term" value="P:proteolysis"/>
    <property type="evidence" value="ECO:0007669"/>
    <property type="project" value="InterPro"/>
</dbReference>
<dbReference type="InterPro" id="IPR029030">
    <property type="entry name" value="Caspase-like_dom_sf"/>
</dbReference>
<evidence type="ECO:0000313" key="2">
    <source>
        <dbReference type="Proteomes" id="UP000005234"/>
    </source>
</evidence>
<dbReference type="KEGG" id="fau:Fraau_1744"/>
<proteinExistence type="predicted"/>
<dbReference type="InterPro" id="IPR001096">
    <property type="entry name" value="Peptidase_C13"/>
</dbReference>
<dbReference type="HOGENOM" id="CLU_066237_0_0_6"/>
<dbReference type="EMBL" id="CP003350">
    <property type="protein sequence ID" value="AFC86151.1"/>
    <property type="molecule type" value="Genomic_DNA"/>
</dbReference>
<name>H8KYT0_FRAAD</name>